<reference evidence="4" key="1">
    <citation type="submission" date="2025-08" db="UniProtKB">
        <authorList>
            <consortium name="RefSeq"/>
        </authorList>
    </citation>
    <scope>IDENTIFICATION</scope>
</reference>
<sequence>MNTNLTVPIKSYIYTEWSLKWLVCLIPGAISMATSIMAILGVLSEPCLLWKGKIVLALLLHPLHFIFSFVVLIFSMISLNDILDKGICFRLIAIAVASQWGVIFSTLALCLGRAMQVGSSHLVLPSTVECIMVPAAVVLVLVLHIMTILLSDLSLSIKMIHHIKSETLCPMFLNSTGEFTKLTCFLTLQVSSLNYMFLISTDMFPRRIMGYIIMIVNLVVIAAIVAIVTNIRKHHSSVNLRAALQAGDIALLQQYIRPFEELPDPHANNNALAHRSNESDDSILQEEVHLNEGEEPNDTPSQTTEIEGTSSGRSWSQDYYDIERRRHRAQSPPPGQGSGLDQPAELCRFHQLHRGSGQIQGSYAAPQPNILNEQPVQPQGQDLADVPLLLLPDIILRVMFPHRRTTNKPRFAFTQAHRTRNLTWPPSLDSDVTLQAGKPYPVDITLCVSGGLFVLTYFPFGVYLIFTSDEPGYPFLDTSFQPVVVSLLLKNAFESLVYFIGRQCFPWLT</sequence>
<evidence type="ECO:0000313" key="3">
    <source>
        <dbReference type="Proteomes" id="UP001165740"/>
    </source>
</evidence>
<dbReference type="GeneID" id="106074168"/>
<keyword evidence="3" id="KW-1185">Reference proteome</keyword>
<dbReference type="RefSeq" id="XP_055897192.1">
    <property type="nucleotide sequence ID" value="XM_056041217.1"/>
</dbReference>
<organism evidence="3 4">
    <name type="scientific">Biomphalaria glabrata</name>
    <name type="common">Bloodfluke planorb</name>
    <name type="synonym">Freshwater snail</name>
    <dbReference type="NCBI Taxonomy" id="6526"/>
    <lineage>
        <taxon>Eukaryota</taxon>
        <taxon>Metazoa</taxon>
        <taxon>Spiralia</taxon>
        <taxon>Lophotrochozoa</taxon>
        <taxon>Mollusca</taxon>
        <taxon>Gastropoda</taxon>
        <taxon>Heterobranchia</taxon>
        <taxon>Euthyneura</taxon>
        <taxon>Panpulmonata</taxon>
        <taxon>Hygrophila</taxon>
        <taxon>Lymnaeoidea</taxon>
        <taxon>Planorbidae</taxon>
        <taxon>Biomphalaria</taxon>
    </lineage>
</organism>
<evidence type="ECO:0000256" key="1">
    <source>
        <dbReference type="SAM" id="MobiDB-lite"/>
    </source>
</evidence>
<dbReference type="AlphaFoldDB" id="A0A9W3BCD0"/>
<feature type="transmembrane region" description="Helical" evidence="2">
    <location>
        <begin position="91"/>
        <end position="115"/>
    </location>
</feature>
<feature type="transmembrane region" description="Helical" evidence="2">
    <location>
        <begin position="208"/>
        <end position="231"/>
    </location>
</feature>
<keyword evidence="2" id="KW-1133">Transmembrane helix</keyword>
<dbReference type="Proteomes" id="UP001165740">
    <property type="component" value="Chromosome 9"/>
</dbReference>
<feature type="transmembrane region" description="Helical" evidence="2">
    <location>
        <begin position="54"/>
        <end position="79"/>
    </location>
</feature>
<feature type="region of interest" description="Disordered" evidence="1">
    <location>
        <begin position="291"/>
        <end position="315"/>
    </location>
</feature>
<feature type="transmembrane region" description="Helical" evidence="2">
    <location>
        <begin position="21"/>
        <end position="42"/>
    </location>
</feature>
<accession>A0A9W3BCD0</accession>
<evidence type="ECO:0000256" key="2">
    <source>
        <dbReference type="SAM" id="Phobius"/>
    </source>
</evidence>
<feature type="compositionally biased region" description="Polar residues" evidence="1">
    <location>
        <begin position="298"/>
        <end position="315"/>
    </location>
</feature>
<gene>
    <name evidence="4" type="primary">LOC106074168</name>
</gene>
<dbReference type="OrthoDB" id="6103316at2759"/>
<name>A0A9W3BCD0_BIOGL</name>
<keyword evidence="2" id="KW-0812">Transmembrane</keyword>
<feature type="transmembrane region" description="Helical" evidence="2">
    <location>
        <begin position="444"/>
        <end position="466"/>
    </location>
</feature>
<evidence type="ECO:0000313" key="4">
    <source>
        <dbReference type="RefSeq" id="XP_055897192.1"/>
    </source>
</evidence>
<protein>
    <submittedName>
        <fullName evidence="4">Uncharacterized protein LOC106074168 isoform X1</fullName>
    </submittedName>
</protein>
<keyword evidence="2" id="KW-0472">Membrane</keyword>
<proteinExistence type="predicted"/>
<feature type="transmembrane region" description="Helical" evidence="2">
    <location>
        <begin position="135"/>
        <end position="155"/>
    </location>
</feature>
<feature type="transmembrane region" description="Helical" evidence="2">
    <location>
        <begin position="167"/>
        <end position="188"/>
    </location>
</feature>